<gene>
    <name evidence="2" type="ORF">JCM19237_6689</name>
</gene>
<evidence type="ECO:0000313" key="2">
    <source>
        <dbReference type="EMBL" id="GAL03795.1"/>
    </source>
</evidence>
<evidence type="ECO:0000259" key="1">
    <source>
        <dbReference type="Pfam" id="PF01408"/>
    </source>
</evidence>
<dbReference type="EMBL" id="BBMN01000002">
    <property type="protein sequence ID" value="GAL03795.1"/>
    <property type="molecule type" value="Genomic_DNA"/>
</dbReference>
<protein>
    <submittedName>
        <fullName evidence="2">Possible oxidoreductase</fullName>
    </submittedName>
</protein>
<feature type="domain" description="Gfo/Idh/MocA-like oxidoreductase N-terminal" evidence="1">
    <location>
        <begin position="2"/>
        <end position="118"/>
    </location>
</feature>
<evidence type="ECO:0000313" key="3">
    <source>
        <dbReference type="Proteomes" id="UP000029227"/>
    </source>
</evidence>
<dbReference type="Gene3D" id="3.40.50.720">
    <property type="entry name" value="NAD(P)-binding Rossmann-like Domain"/>
    <property type="match status" value="1"/>
</dbReference>
<dbReference type="Pfam" id="PF01408">
    <property type="entry name" value="GFO_IDH_MocA"/>
    <property type="match status" value="1"/>
</dbReference>
<proteinExistence type="predicted"/>
<comment type="caution">
    <text evidence="2">The sequence shown here is derived from an EMBL/GenBank/DDBJ whole genome shotgun (WGS) entry which is preliminary data.</text>
</comment>
<dbReference type="PANTHER" id="PTHR43054:SF1">
    <property type="entry name" value="SCYLLO-INOSITOL 2-DEHYDROGENASE (NADP(+)) IOLU"/>
    <property type="match status" value="1"/>
</dbReference>
<dbReference type="InterPro" id="IPR036291">
    <property type="entry name" value="NAD(P)-bd_dom_sf"/>
</dbReference>
<dbReference type="STRING" id="754436.JCM19237_6689"/>
<accession>A0A090QKW5</accession>
<dbReference type="GO" id="GO:0000166">
    <property type="term" value="F:nucleotide binding"/>
    <property type="evidence" value="ECO:0007669"/>
    <property type="project" value="InterPro"/>
</dbReference>
<reference evidence="2 3" key="1">
    <citation type="journal article" date="2014" name="Genome Announc.">
        <title>Draft Genome Sequences of Two Vibrionaceae Species, Vibrio ponticus C121 and Photobacterium aphoticum C119, Isolated as Coral Reef Microbiota.</title>
        <authorList>
            <person name="Al-saari N."/>
            <person name="Meirelles P.M."/>
            <person name="Mino S."/>
            <person name="Suda W."/>
            <person name="Oshima K."/>
            <person name="Hattori M."/>
            <person name="Ohkuma M."/>
            <person name="Thompson F.L."/>
            <person name="Gomez-Gil B."/>
            <person name="Sawabe T."/>
            <person name="Sawabe T."/>
        </authorList>
    </citation>
    <scope>NUCLEOTIDE SEQUENCE [LARGE SCALE GENOMIC DNA]</scope>
    <source>
        <strain evidence="2 3">JCM 19237</strain>
    </source>
</reference>
<dbReference type="Gene3D" id="3.30.360.10">
    <property type="entry name" value="Dihydrodipicolinate Reductase, domain 2"/>
    <property type="match status" value="1"/>
</dbReference>
<dbReference type="SUPFAM" id="SSF51735">
    <property type="entry name" value="NAD(P)-binding Rossmann-fold domains"/>
    <property type="match status" value="1"/>
</dbReference>
<organism evidence="2 3">
    <name type="scientific">Photobacterium aphoticum</name>
    <dbReference type="NCBI Taxonomy" id="754436"/>
    <lineage>
        <taxon>Bacteria</taxon>
        <taxon>Pseudomonadati</taxon>
        <taxon>Pseudomonadota</taxon>
        <taxon>Gammaproteobacteria</taxon>
        <taxon>Vibrionales</taxon>
        <taxon>Vibrionaceae</taxon>
        <taxon>Photobacterium</taxon>
    </lineage>
</organism>
<dbReference type="PANTHER" id="PTHR43054">
    <property type="match status" value="1"/>
</dbReference>
<dbReference type="Proteomes" id="UP000029227">
    <property type="component" value="Unassembled WGS sequence"/>
</dbReference>
<dbReference type="eggNOG" id="COG0673">
    <property type="taxonomic scope" value="Bacteria"/>
</dbReference>
<dbReference type="InterPro" id="IPR000683">
    <property type="entry name" value="Gfo/Idh/MocA-like_OxRdtase_N"/>
</dbReference>
<name>A0A090QKW5_9GAMM</name>
<dbReference type="AlphaFoldDB" id="A0A090QKW5"/>
<sequence length="176" mass="19906">MIRLGIIGTNWITDQFIRAALSTGQYTLNAVYSRSLETATQFAEKYQVSNCFDKLDEMATSGLIDAVYIASPNSLHAEQARVFIQQGIHVIGEKPLASHIQEVQDLITLAQAHGVVLFEAMKTAYMPNFAVIQNALPKLGRLRKVYLSYCQYSSRYPKYLQGKTRIRLIRRFLTAL</sequence>